<proteinExistence type="predicted"/>
<dbReference type="Proteomes" id="UP000663824">
    <property type="component" value="Unassembled WGS sequence"/>
</dbReference>
<evidence type="ECO:0000256" key="1">
    <source>
        <dbReference type="ARBA" id="ARBA00001947"/>
    </source>
</evidence>
<dbReference type="InterPro" id="IPR024079">
    <property type="entry name" value="MetalloPept_cat_dom_sf"/>
</dbReference>
<keyword evidence="5" id="KW-0862">Zinc</keyword>
<keyword evidence="3" id="KW-0479">Metal-binding</keyword>
<dbReference type="GO" id="GO:0046872">
    <property type="term" value="F:metal ion binding"/>
    <property type="evidence" value="ECO:0007669"/>
    <property type="project" value="UniProtKB-KW"/>
</dbReference>
<dbReference type="InterPro" id="IPR012962">
    <property type="entry name" value="Pept_M54_archaemetzincn"/>
</dbReference>
<evidence type="ECO:0000313" key="8">
    <source>
        <dbReference type="Proteomes" id="UP000663824"/>
    </source>
</evidence>
<dbReference type="GO" id="GO:0008237">
    <property type="term" value="F:metallopeptidase activity"/>
    <property type="evidence" value="ECO:0007669"/>
    <property type="project" value="UniProtKB-KW"/>
</dbReference>
<evidence type="ECO:0000313" key="7">
    <source>
        <dbReference type="EMBL" id="CAF2140996.1"/>
    </source>
</evidence>
<protein>
    <recommendedName>
        <fullName evidence="9">Archaemetzincin-2</fullName>
    </recommendedName>
</protein>
<dbReference type="PANTHER" id="PTHR15910:SF1">
    <property type="entry name" value="ARCHAEMETZINCIN-2"/>
    <property type="match status" value="1"/>
</dbReference>
<dbReference type="PANTHER" id="PTHR15910">
    <property type="entry name" value="ARCHAEMETZINCIN"/>
    <property type="match status" value="1"/>
</dbReference>
<evidence type="ECO:0000256" key="2">
    <source>
        <dbReference type="ARBA" id="ARBA00022670"/>
    </source>
</evidence>
<accession>A0A816X0H3</accession>
<dbReference type="GO" id="GO:0006508">
    <property type="term" value="P:proteolysis"/>
    <property type="evidence" value="ECO:0007669"/>
    <property type="project" value="UniProtKB-KW"/>
</dbReference>
<keyword evidence="4" id="KW-0378">Hydrolase</keyword>
<name>A0A816X0H3_9BILA</name>
<dbReference type="EMBL" id="CAJNRE010015790">
    <property type="protein sequence ID" value="CAF2140996.1"/>
    <property type="molecule type" value="Genomic_DNA"/>
</dbReference>
<evidence type="ECO:0000256" key="5">
    <source>
        <dbReference type="ARBA" id="ARBA00022833"/>
    </source>
</evidence>
<comment type="cofactor">
    <cofactor evidence="1">
        <name>Zn(2+)</name>
        <dbReference type="ChEBI" id="CHEBI:29105"/>
    </cofactor>
</comment>
<reference evidence="7" key="1">
    <citation type="submission" date="2021-02" db="EMBL/GenBank/DDBJ databases">
        <authorList>
            <person name="Nowell W R."/>
        </authorList>
    </citation>
    <scope>NUCLEOTIDE SEQUENCE</scope>
</reference>
<dbReference type="CDD" id="cd11375">
    <property type="entry name" value="Peptidase_M54"/>
    <property type="match status" value="1"/>
</dbReference>
<sequence length="361" mass="41894">MCASFNNLFSVPTDRERSRALGDTYQLPDSIRRAVTAGINECFLPFPIPNEGDWVTINQERGQTAEAFERTIQTIPHGNRRTIYIQPIGSFNHPRVPSLENISEFSSHFFPGCRLETLPQIDFTDLPKHSRMGQRIDTYTKKPQYSATLIIDHLKKMKRRQRKNDTEELFCIGVTMADIYPYSSWNFVYGLASTIDGIAIYSFARLDPSFPDIELVGPCTEQERILILKRAISVFVHEIIHLFGIKHCIYYFTEQERILILKRAISVFVHEIIHLFGIKHCIYYLCLMNGAETEVEMDGQPLYLCPICLRKMYTATGKDRKIFNPVETYHDILDACQKFHFKDEAAWYENRLNILTTLTNE</sequence>
<evidence type="ECO:0000256" key="3">
    <source>
        <dbReference type="ARBA" id="ARBA00022723"/>
    </source>
</evidence>
<organism evidence="7 8">
    <name type="scientific">Rotaria magnacalcarata</name>
    <dbReference type="NCBI Taxonomy" id="392030"/>
    <lineage>
        <taxon>Eukaryota</taxon>
        <taxon>Metazoa</taxon>
        <taxon>Spiralia</taxon>
        <taxon>Gnathifera</taxon>
        <taxon>Rotifera</taxon>
        <taxon>Eurotatoria</taxon>
        <taxon>Bdelloidea</taxon>
        <taxon>Philodinida</taxon>
        <taxon>Philodinidae</taxon>
        <taxon>Rotaria</taxon>
    </lineage>
</organism>
<evidence type="ECO:0008006" key="9">
    <source>
        <dbReference type="Google" id="ProtNLM"/>
    </source>
</evidence>
<dbReference type="AlphaFoldDB" id="A0A816X0H3"/>
<comment type="caution">
    <text evidence="7">The sequence shown here is derived from an EMBL/GenBank/DDBJ whole genome shotgun (WGS) entry which is preliminary data.</text>
</comment>
<evidence type="ECO:0000256" key="4">
    <source>
        <dbReference type="ARBA" id="ARBA00022801"/>
    </source>
</evidence>
<dbReference type="Gene3D" id="3.40.390.10">
    <property type="entry name" value="Collagenase (Catalytic Domain)"/>
    <property type="match status" value="2"/>
</dbReference>
<evidence type="ECO:0000256" key="6">
    <source>
        <dbReference type="ARBA" id="ARBA00023049"/>
    </source>
</evidence>
<gene>
    <name evidence="7" type="ORF">MBJ925_LOCUS29513</name>
</gene>
<dbReference type="Pfam" id="PF07998">
    <property type="entry name" value="Peptidase_M54"/>
    <property type="match status" value="2"/>
</dbReference>
<keyword evidence="2" id="KW-0645">Protease</keyword>
<keyword evidence="6" id="KW-0482">Metalloprotease</keyword>